<gene>
    <name evidence="2" type="ORF">FRD01_18315</name>
</gene>
<organism evidence="2 3">
    <name type="scientific">Microvenator marinus</name>
    <dbReference type="NCBI Taxonomy" id="2600177"/>
    <lineage>
        <taxon>Bacteria</taxon>
        <taxon>Deltaproteobacteria</taxon>
        <taxon>Bradymonadales</taxon>
        <taxon>Microvenatoraceae</taxon>
        <taxon>Microvenator</taxon>
    </lineage>
</organism>
<keyword evidence="1" id="KW-1133">Transmembrane helix</keyword>
<evidence type="ECO:0000313" key="2">
    <source>
        <dbReference type="EMBL" id="QED29160.1"/>
    </source>
</evidence>
<keyword evidence="3" id="KW-1185">Reference proteome</keyword>
<keyword evidence="1" id="KW-0812">Transmembrane</keyword>
<dbReference type="KEGG" id="bbae:FRD01_18315"/>
<reference evidence="2 3" key="1">
    <citation type="submission" date="2019-08" db="EMBL/GenBank/DDBJ databases">
        <authorList>
            <person name="Liang Q."/>
        </authorList>
    </citation>
    <scope>NUCLEOTIDE SEQUENCE [LARGE SCALE GENOMIC DNA]</scope>
    <source>
        <strain evidence="2 3">V1718</strain>
    </source>
</reference>
<feature type="transmembrane region" description="Helical" evidence="1">
    <location>
        <begin position="33"/>
        <end position="58"/>
    </location>
</feature>
<dbReference type="Proteomes" id="UP000321595">
    <property type="component" value="Chromosome"/>
</dbReference>
<evidence type="ECO:0000256" key="1">
    <source>
        <dbReference type="SAM" id="Phobius"/>
    </source>
</evidence>
<keyword evidence="1" id="KW-0472">Membrane</keyword>
<evidence type="ECO:0008006" key="4">
    <source>
        <dbReference type="Google" id="ProtNLM"/>
    </source>
</evidence>
<proteinExistence type="predicted"/>
<accession>A0A5B8XU54</accession>
<dbReference type="OrthoDB" id="5525982at2"/>
<sequence length="83" mass="8950">MNNDDAKREELETQLKEGTGHVKFGVGVGAVSAASLLILGTTCPLCYFVAPAMVAAGVHKRRKAKQELEKMPGIKVNWPEELA</sequence>
<evidence type="ECO:0000313" key="3">
    <source>
        <dbReference type="Proteomes" id="UP000321595"/>
    </source>
</evidence>
<dbReference type="RefSeq" id="WP_146962285.1">
    <property type="nucleotide sequence ID" value="NZ_CP042467.1"/>
</dbReference>
<protein>
    <recommendedName>
        <fullName evidence="4">Transmembrane protein</fullName>
    </recommendedName>
</protein>
<dbReference type="AlphaFoldDB" id="A0A5B8XU54"/>
<name>A0A5B8XU54_9DELT</name>
<dbReference type="EMBL" id="CP042467">
    <property type="protein sequence ID" value="QED29160.1"/>
    <property type="molecule type" value="Genomic_DNA"/>
</dbReference>